<dbReference type="PROSITE" id="PS51029">
    <property type="entry name" value="MADF"/>
    <property type="match status" value="1"/>
</dbReference>
<organism evidence="5 6">
    <name type="scientific">Hypothenemus hampei</name>
    <name type="common">Coffee berry borer</name>
    <dbReference type="NCBI Taxonomy" id="57062"/>
    <lineage>
        <taxon>Eukaryota</taxon>
        <taxon>Metazoa</taxon>
        <taxon>Ecdysozoa</taxon>
        <taxon>Arthropoda</taxon>
        <taxon>Hexapoda</taxon>
        <taxon>Insecta</taxon>
        <taxon>Pterygota</taxon>
        <taxon>Neoptera</taxon>
        <taxon>Endopterygota</taxon>
        <taxon>Coleoptera</taxon>
        <taxon>Polyphaga</taxon>
        <taxon>Cucujiformia</taxon>
        <taxon>Curculionidae</taxon>
        <taxon>Scolytinae</taxon>
        <taxon>Hypothenemus</taxon>
    </lineage>
</organism>
<comment type="subcellular location">
    <subcellularLocation>
        <location evidence="1">Nucleus</location>
    </subcellularLocation>
</comment>
<name>A0ABD1ED01_HYPHA</name>
<protein>
    <recommendedName>
        <fullName evidence="7">MADF domain-containing protein</fullName>
    </recommendedName>
</protein>
<gene>
    <name evidence="5" type="ORF">ABEB36_012754</name>
</gene>
<feature type="domain" description="BESS" evidence="4">
    <location>
        <begin position="174"/>
        <end position="213"/>
    </location>
</feature>
<dbReference type="PANTHER" id="PTHR12243:SF69">
    <property type="entry name" value="SI:CH73-59F11.3"/>
    <property type="match status" value="1"/>
</dbReference>
<dbReference type="InterPro" id="IPR004210">
    <property type="entry name" value="BESS_motif"/>
</dbReference>
<evidence type="ECO:0000313" key="6">
    <source>
        <dbReference type="Proteomes" id="UP001566132"/>
    </source>
</evidence>
<evidence type="ECO:0000259" key="3">
    <source>
        <dbReference type="PROSITE" id="PS51029"/>
    </source>
</evidence>
<dbReference type="Proteomes" id="UP001566132">
    <property type="component" value="Unassembled WGS sequence"/>
</dbReference>
<comment type="caution">
    <text evidence="5">The sequence shown here is derived from an EMBL/GenBank/DDBJ whole genome shotgun (WGS) entry which is preliminary data.</text>
</comment>
<dbReference type="AlphaFoldDB" id="A0ABD1ED01"/>
<keyword evidence="1" id="KW-0539">Nucleus</keyword>
<dbReference type="InterPro" id="IPR039353">
    <property type="entry name" value="TF_Adf1"/>
</dbReference>
<feature type="compositionally biased region" description="Polar residues" evidence="2">
    <location>
        <begin position="257"/>
        <end position="288"/>
    </location>
</feature>
<dbReference type="PROSITE" id="PS51031">
    <property type="entry name" value="BESS"/>
    <property type="match status" value="1"/>
</dbReference>
<feature type="region of interest" description="Disordered" evidence="2">
    <location>
        <begin position="257"/>
        <end position="293"/>
    </location>
</feature>
<accession>A0ABD1ED01</accession>
<evidence type="ECO:0000259" key="4">
    <source>
        <dbReference type="PROSITE" id="PS51031"/>
    </source>
</evidence>
<keyword evidence="6" id="KW-1185">Reference proteome</keyword>
<dbReference type="EMBL" id="JBDJPC010000009">
    <property type="protein sequence ID" value="KAL1492280.1"/>
    <property type="molecule type" value="Genomic_DNA"/>
</dbReference>
<evidence type="ECO:0008006" key="7">
    <source>
        <dbReference type="Google" id="ProtNLM"/>
    </source>
</evidence>
<dbReference type="SMART" id="SM00595">
    <property type="entry name" value="MADF"/>
    <property type="match status" value="1"/>
</dbReference>
<dbReference type="Pfam" id="PF10545">
    <property type="entry name" value="MADF_DNA_bdg"/>
    <property type="match status" value="1"/>
</dbReference>
<dbReference type="PANTHER" id="PTHR12243">
    <property type="entry name" value="MADF DOMAIN TRANSCRIPTION FACTOR"/>
    <property type="match status" value="1"/>
</dbReference>
<evidence type="ECO:0000256" key="1">
    <source>
        <dbReference type="PROSITE-ProRule" id="PRU00371"/>
    </source>
</evidence>
<evidence type="ECO:0000256" key="2">
    <source>
        <dbReference type="SAM" id="MobiDB-lite"/>
    </source>
</evidence>
<sequence>MTLDVELFILEIESHPAIWDARDKNFSNRSEKRNAWEKICLKFISNFENKNQAEKNEAAVNLQKRWKSIRDSYCRELKTQKKIKSGSAADNNKKYVYFDILSFLSPLQSTKPSELQENELGSFEENADDSIEITDNIRPTKCQTRKRKFTEEQHLFHVLAENIKKKSATSPEQDDPDKHFLFSLLKDFKSIPDHLKMDAKLEIMTILRKYNRLHGISNFENNNYGYLPVAHALPRQTFDFETSRSYASRYEQSQSPVYTQLSSTSTMSSNTPLRSLSPSTSHSRYESIQSSDTLSESTQSSVIIDDLFS</sequence>
<feature type="domain" description="MADF" evidence="3">
    <location>
        <begin position="7"/>
        <end position="109"/>
    </location>
</feature>
<dbReference type="Pfam" id="PF02944">
    <property type="entry name" value="BESS"/>
    <property type="match status" value="1"/>
</dbReference>
<dbReference type="GO" id="GO:0005634">
    <property type="term" value="C:nucleus"/>
    <property type="evidence" value="ECO:0007669"/>
    <property type="project" value="UniProtKB-SubCell"/>
</dbReference>
<evidence type="ECO:0000313" key="5">
    <source>
        <dbReference type="EMBL" id="KAL1492280.1"/>
    </source>
</evidence>
<reference evidence="5 6" key="1">
    <citation type="submission" date="2024-05" db="EMBL/GenBank/DDBJ databases">
        <title>Genetic variation in Jamaican populations of the coffee berry borer (Hypothenemus hampei).</title>
        <authorList>
            <person name="Errbii M."/>
            <person name="Myrie A."/>
        </authorList>
    </citation>
    <scope>NUCLEOTIDE SEQUENCE [LARGE SCALE GENOMIC DNA]</scope>
    <source>
        <strain evidence="5">JA-Hopewell-2020-01-JO</strain>
        <tissue evidence="5">Whole body</tissue>
    </source>
</reference>
<dbReference type="InterPro" id="IPR006578">
    <property type="entry name" value="MADF-dom"/>
</dbReference>
<proteinExistence type="predicted"/>